<keyword evidence="1" id="KW-0812">Transmembrane</keyword>
<organism evidence="3 4">
    <name type="scientific">Candidatus Desantisbacteria bacterium CG_4_10_14_0_8_um_filter_48_22</name>
    <dbReference type="NCBI Taxonomy" id="1974543"/>
    <lineage>
        <taxon>Bacteria</taxon>
        <taxon>Candidatus Desantisiibacteriota</taxon>
    </lineage>
</organism>
<dbReference type="EMBL" id="PFMR01000064">
    <property type="protein sequence ID" value="PIZ17926.1"/>
    <property type="molecule type" value="Genomic_DNA"/>
</dbReference>
<dbReference type="NCBIfam" id="NF037970">
    <property type="entry name" value="vanZ_1"/>
    <property type="match status" value="1"/>
</dbReference>
<dbReference type="AlphaFoldDB" id="A0A2M7SEI8"/>
<evidence type="ECO:0000256" key="1">
    <source>
        <dbReference type="SAM" id="Phobius"/>
    </source>
</evidence>
<name>A0A2M7SEI8_9BACT</name>
<keyword evidence="1" id="KW-1133">Transmembrane helix</keyword>
<dbReference type="InterPro" id="IPR006976">
    <property type="entry name" value="VanZ-like"/>
</dbReference>
<dbReference type="Proteomes" id="UP000229307">
    <property type="component" value="Unassembled WGS sequence"/>
</dbReference>
<feature type="transmembrane region" description="Helical" evidence="1">
    <location>
        <begin position="63"/>
        <end position="79"/>
    </location>
</feature>
<evidence type="ECO:0000313" key="3">
    <source>
        <dbReference type="EMBL" id="PIZ17926.1"/>
    </source>
</evidence>
<reference evidence="4" key="1">
    <citation type="submission" date="2017-09" db="EMBL/GenBank/DDBJ databases">
        <title>Depth-based differentiation of microbial function through sediment-hosted aquifers and enrichment of novel symbionts in the deep terrestrial subsurface.</title>
        <authorList>
            <person name="Probst A.J."/>
            <person name="Ladd B."/>
            <person name="Jarett J.K."/>
            <person name="Geller-Mcgrath D.E."/>
            <person name="Sieber C.M.K."/>
            <person name="Emerson J.B."/>
            <person name="Anantharaman K."/>
            <person name="Thomas B.C."/>
            <person name="Malmstrom R."/>
            <person name="Stieglmeier M."/>
            <person name="Klingl A."/>
            <person name="Woyke T."/>
            <person name="Ryan C.M."/>
            <person name="Banfield J.F."/>
        </authorList>
    </citation>
    <scope>NUCLEOTIDE SEQUENCE [LARGE SCALE GENOMIC DNA]</scope>
</reference>
<proteinExistence type="predicted"/>
<gene>
    <name evidence="3" type="ORF">COY52_02115</name>
</gene>
<sequence length="117" mass="13386">MNDLIKWVPVIIWSVVVFTFSSIPNLKIPGFGLGFEDKIYHCAEFIIWGMLFARSGTKAGLKPSANLIILFAIGMVFAFVDEWHQNLIPGRRFDWKDMVADWAGLGISAFFWLFLKK</sequence>
<dbReference type="Pfam" id="PF04892">
    <property type="entry name" value="VanZ"/>
    <property type="match status" value="1"/>
</dbReference>
<feature type="transmembrane region" description="Helical" evidence="1">
    <location>
        <begin position="38"/>
        <end position="56"/>
    </location>
</feature>
<keyword evidence="1" id="KW-0472">Membrane</keyword>
<evidence type="ECO:0000259" key="2">
    <source>
        <dbReference type="Pfam" id="PF04892"/>
    </source>
</evidence>
<comment type="caution">
    <text evidence="3">The sequence shown here is derived from an EMBL/GenBank/DDBJ whole genome shotgun (WGS) entry which is preliminary data.</text>
</comment>
<feature type="transmembrane region" description="Helical" evidence="1">
    <location>
        <begin position="99"/>
        <end position="115"/>
    </location>
</feature>
<evidence type="ECO:0000313" key="4">
    <source>
        <dbReference type="Proteomes" id="UP000229307"/>
    </source>
</evidence>
<protein>
    <recommendedName>
        <fullName evidence="2">VanZ-like domain-containing protein</fullName>
    </recommendedName>
</protein>
<feature type="domain" description="VanZ-like" evidence="2">
    <location>
        <begin position="37"/>
        <end position="115"/>
    </location>
</feature>
<feature type="transmembrane region" description="Helical" evidence="1">
    <location>
        <begin position="7"/>
        <end position="26"/>
    </location>
</feature>
<accession>A0A2M7SEI8</accession>